<accession>A0A8J3CF34</accession>
<keyword evidence="2" id="KW-1185">Reference proteome</keyword>
<dbReference type="Proteomes" id="UP000637578">
    <property type="component" value="Unassembled WGS sequence"/>
</dbReference>
<dbReference type="NCBIfam" id="NF033530">
    <property type="entry name" value="lasso_PqqD_Strm"/>
    <property type="match status" value="1"/>
</dbReference>
<dbReference type="Pfam" id="PF05402">
    <property type="entry name" value="PqqD"/>
    <property type="match status" value="1"/>
</dbReference>
<dbReference type="RefSeq" id="WP_189057964.1">
    <property type="nucleotide sequence ID" value="NZ_BMMK01000012.1"/>
</dbReference>
<evidence type="ECO:0008006" key="3">
    <source>
        <dbReference type="Google" id="ProtNLM"/>
    </source>
</evidence>
<reference evidence="1" key="2">
    <citation type="submission" date="2020-09" db="EMBL/GenBank/DDBJ databases">
        <authorList>
            <person name="Sun Q."/>
            <person name="Zhou Y."/>
        </authorList>
    </citation>
    <scope>NUCLEOTIDE SEQUENCE</scope>
    <source>
        <strain evidence="1">CGMCC 4.5737</strain>
    </source>
</reference>
<dbReference type="Gene3D" id="1.10.10.1150">
    <property type="entry name" value="Coenzyme PQQ synthesis protein D (PqqD)"/>
    <property type="match status" value="1"/>
</dbReference>
<name>A0A8J3CF34_9PSEU</name>
<dbReference type="AlphaFoldDB" id="A0A8J3CF34"/>
<proteinExistence type="predicted"/>
<dbReference type="InterPro" id="IPR008792">
    <property type="entry name" value="PQQD"/>
</dbReference>
<comment type="caution">
    <text evidence="1">The sequence shown here is derived from an EMBL/GenBank/DDBJ whole genome shotgun (WGS) entry which is preliminary data.</text>
</comment>
<dbReference type="EMBL" id="BMMK01000012">
    <property type="protein sequence ID" value="GGM56326.1"/>
    <property type="molecule type" value="Genomic_DNA"/>
</dbReference>
<protein>
    <recommendedName>
        <fullName evidence="3">Lasso peptide biosynthesis PqqD family chaperone</fullName>
    </recommendedName>
</protein>
<evidence type="ECO:0000313" key="1">
    <source>
        <dbReference type="EMBL" id="GGM56326.1"/>
    </source>
</evidence>
<gene>
    <name evidence="1" type="ORF">GCM10012275_29280</name>
</gene>
<organism evidence="1 2">
    <name type="scientific">Longimycelium tulufanense</name>
    <dbReference type="NCBI Taxonomy" id="907463"/>
    <lineage>
        <taxon>Bacteria</taxon>
        <taxon>Bacillati</taxon>
        <taxon>Actinomycetota</taxon>
        <taxon>Actinomycetes</taxon>
        <taxon>Pseudonocardiales</taxon>
        <taxon>Pseudonocardiaceae</taxon>
        <taxon>Longimycelium</taxon>
    </lineage>
</organism>
<evidence type="ECO:0000313" key="2">
    <source>
        <dbReference type="Proteomes" id="UP000637578"/>
    </source>
</evidence>
<dbReference type="InterPro" id="IPR041881">
    <property type="entry name" value="PqqD_sf"/>
</dbReference>
<sequence>MGLRFRAHVSTTETEYGTVLLDERNGRYWQLNPTGALVVRMLLAGDSTEEAALALATEFDVTADQAQRDVTDLVDGLRAAGLVTS</sequence>
<reference evidence="1" key="1">
    <citation type="journal article" date="2014" name="Int. J. Syst. Evol. Microbiol.">
        <title>Complete genome sequence of Corynebacterium casei LMG S-19264T (=DSM 44701T), isolated from a smear-ripened cheese.</title>
        <authorList>
            <consortium name="US DOE Joint Genome Institute (JGI-PGF)"/>
            <person name="Walter F."/>
            <person name="Albersmeier A."/>
            <person name="Kalinowski J."/>
            <person name="Ruckert C."/>
        </authorList>
    </citation>
    <scope>NUCLEOTIDE SEQUENCE</scope>
    <source>
        <strain evidence="1">CGMCC 4.5737</strain>
    </source>
</reference>